<organism evidence="3 4">
    <name type="scientific">Cohnella ginsengisoli</name>
    <dbReference type="NCBI Taxonomy" id="425004"/>
    <lineage>
        <taxon>Bacteria</taxon>
        <taxon>Bacillati</taxon>
        <taxon>Bacillota</taxon>
        <taxon>Bacilli</taxon>
        <taxon>Bacillales</taxon>
        <taxon>Paenibacillaceae</taxon>
        <taxon>Cohnella</taxon>
    </lineage>
</organism>
<evidence type="ECO:0000256" key="2">
    <source>
        <dbReference type="SAM" id="SignalP"/>
    </source>
</evidence>
<dbReference type="EMBL" id="JAPDHZ010000003">
    <property type="protein sequence ID" value="MDG0792341.1"/>
    <property type="molecule type" value="Genomic_DNA"/>
</dbReference>
<sequence length="532" mass="58372">MQQNMRWWAKAAATATILTSVLSACSSGNTSESSPASSSAAPAETAGSSASATASAEASNNEHYTINWGIHFQAPGVIADTRVQKELEKRYNVTIKPVKITDASIAGGEVPDVFTLSDPSAVAAYQTQGVLMPIERSLIGERLPEYEADIQSVPGNLFAPATFDDKLWAIPMFVTLRGYDFAGLWRTDWLKKVGIEKTPETLEEFEKAVYAFAKNDPDGNGKNDTYGLTGTMTTTWSSGFYNIFGAYGVEPTMWHVRDGKVVNGSVMPETKEALATLRKWYADKVIDPEFITDTQESYRTKLFNGRIGFIEETIGRLYRDDASTIASMKEINASATLAPGVNPTGPGGSGSWSWGSKSNYVVFGSQMAKDQGKLDRILQIMRDYSTDRGLYLLLNQGYEGEQWKYVSGTSGPTEYLDGWAKVEDRDQTGARMFALGAINTNAMRTDLTDPDLTAAIQKYGAGDNWTDATYFMVLPSEGMYKADLTLLMQRTFAEIITGQKSLDDYDAYVKQWYAKGGQKLTDEANGLYATLK</sequence>
<keyword evidence="4" id="KW-1185">Reference proteome</keyword>
<dbReference type="Gene3D" id="3.40.190.10">
    <property type="entry name" value="Periplasmic binding protein-like II"/>
    <property type="match status" value="2"/>
</dbReference>
<evidence type="ECO:0000313" key="3">
    <source>
        <dbReference type="EMBL" id="MDG0792341.1"/>
    </source>
</evidence>
<evidence type="ECO:0000256" key="1">
    <source>
        <dbReference type="SAM" id="MobiDB-lite"/>
    </source>
</evidence>
<dbReference type="PROSITE" id="PS51257">
    <property type="entry name" value="PROKAR_LIPOPROTEIN"/>
    <property type="match status" value="1"/>
</dbReference>
<comment type="caution">
    <text evidence="3">The sequence shown here is derived from an EMBL/GenBank/DDBJ whole genome shotgun (WGS) entry which is preliminary data.</text>
</comment>
<feature type="signal peptide" evidence="2">
    <location>
        <begin position="1"/>
        <end position="26"/>
    </location>
</feature>
<reference evidence="3 4" key="1">
    <citation type="submission" date="2022-10" db="EMBL/GenBank/DDBJ databases">
        <title>Comparative genomic analysis of Cohnella hashimotonis sp. nov., isolated from the International Space Station.</title>
        <authorList>
            <person name="Simpson A."/>
            <person name="Venkateswaran K."/>
        </authorList>
    </citation>
    <scope>NUCLEOTIDE SEQUENCE [LARGE SCALE GENOMIC DNA]</scope>
    <source>
        <strain evidence="3 4">DSM 18997</strain>
    </source>
</reference>
<evidence type="ECO:0000313" key="4">
    <source>
        <dbReference type="Proteomes" id="UP001153387"/>
    </source>
</evidence>
<proteinExistence type="predicted"/>
<name>A0A9X4KHZ4_9BACL</name>
<protein>
    <submittedName>
        <fullName evidence="3">Extracellular solute-binding protein</fullName>
    </submittedName>
</protein>
<dbReference type="RefSeq" id="WP_277566149.1">
    <property type="nucleotide sequence ID" value="NZ_JAPDHZ010000003.1"/>
</dbReference>
<dbReference type="Proteomes" id="UP001153387">
    <property type="component" value="Unassembled WGS sequence"/>
</dbReference>
<dbReference type="SUPFAM" id="SSF53850">
    <property type="entry name" value="Periplasmic binding protein-like II"/>
    <property type="match status" value="1"/>
</dbReference>
<dbReference type="AlphaFoldDB" id="A0A9X4KHZ4"/>
<feature type="region of interest" description="Disordered" evidence="1">
    <location>
        <begin position="28"/>
        <end position="54"/>
    </location>
</feature>
<feature type="chain" id="PRO_5040735860" evidence="2">
    <location>
        <begin position="27"/>
        <end position="532"/>
    </location>
</feature>
<keyword evidence="2" id="KW-0732">Signal</keyword>
<accession>A0A9X4KHZ4</accession>
<gene>
    <name evidence="3" type="ORF">OMP38_16800</name>
</gene>